<organism evidence="1 2">
    <name type="scientific">Allomyces macrogynus (strain ATCC 38327)</name>
    <name type="common">Allomyces javanicus var. macrogynus</name>
    <dbReference type="NCBI Taxonomy" id="578462"/>
    <lineage>
        <taxon>Eukaryota</taxon>
        <taxon>Fungi</taxon>
        <taxon>Fungi incertae sedis</taxon>
        <taxon>Blastocladiomycota</taxon>
        <taxon>Blastocladiomycetes</taxon>
        <taxon>Blastocladiales</taxon>
        <taxon>Blastocladiaceae</taxon>
        <taxon>Allomyces</taxon>
    </lineage>
</organism>
<protein>
    <submittedName>
        <fullName evidence="1">Uncharacterized protein</fullName>
    </submittedName>
</protein>
<dbReference type="VEuPathDB" id="FungiDB:AMAG_01865"/>
<dbReference type="Gene3D" id="2.130.10.10">
    <property type="entry name" value="YVTN repeat-like/Quinoprotein amine dehydrogenase"/>
    <property type="match status" value="1"/>
</dbReference>
<dbReference type="AlphaFoldDB" id="A0A0L0S072"/>
<reference evidence="1 2" key="1">
    <citation type="submission" date="2009-11" db="EMBL/GenBank/DDBJ databases">
        <title>Annotation of Allomyces macrogynus ATCC 38327.</title>
        <authorList>
            <consortium name="The Broad Institute Genome Sequencing Platform"/>
            <person name="Russ C."/>
            <person name="Cuomo C."/>
            <person name="Burger G."/>
            <person name="Gray M.W."/>
            <person name="Holland P.W.H."/>
            <person name="King N."/>
            <person name="Lang F.B.F."/>
            <person name="Roger A.J."/>
            <person name="Ruiz-Trillo I."/>
            <person name="Young S.K."/>
            <person name="Zeng Q."/>
            <person name="Gargeya S."/>
            <person name="Fitzgerald M."/>
            <person name="Haas B."/>
            <person name="Abouelleil A."/>
            <person name="Alvarado L."/>
            <person name="Arachchi H.M."/>
            <person name="Berlin A."/>
            <person name="Chapman S.B."/>
            <person name="Gearin G."/>
            <person name="Goldberg J."/>
            <person name="Griggs A."/>
            <person name="Gujja S."/>
            <person name="Hansen M."/>
            <person name="Heiman D."/>
            <person name="Howarth C."/>
            <person name="Larimer J."/>
            <person name="Lui A."/>
            <person name="MacDonald P.J.P."/>
            <person name="McCowen C."/>
            <person name="Montmayeur A."/>
            <person name="Murphy C."/>
            <person name="Neiman D."/>
            <person name="Pearson M."/>
            <person name="Priest M."/>
            <person name="Roberts A."/>
            <person name="Saif S."/>
            <person name="Shea T."/>
            <person name="Sisk P."/>
            <person name="Stolte C."/>
            <person name="Sykes S."/>
            <person name="Wortman J."/>
            <person name="Nusbaum C."/>
            <person name="Birren B."/>
        </authorList>
    </citation>
    <scope>NUCLEOTIDE SEQUENCE [LARGE SCALE GENOMIC DNA]</scope>
    <source>
        <strain evidence="1 2">ATCC 38327</strain>
    </source>
</reference>
<dbReference type="OrthoDB" id="1897642at2759"/>
<evidence type="ECO:0000313" key="1">
    <source>
        <dbReference type="EMBL" id="KNE56022.1"/>
    </source>
</evidence>
<gene>
    <name evidence="1" type="ORF">AMAG_01865</name>
</gene>
<name>A0A0L0S072_ALLM3</name>
<dbReference type="EMBL" id="GG745330">
    <property type="protein sequence ID" value="KNE56022.1"/>
    <property type="molecule type" value="Genomic_DNA"/>
</dbReference>
<accession>A0A0L0S072</accession>
<keyword evidence="2" id="KW-1185">Reference proteome</keyword>
<evidence type="ECO:0000313" key="2">
    <source>
        <dbReference type="Proteomes" id="UP000054350"/>
    </source>
</evidence>
<dbReference type="SUPFAM" id="SSF50978">
    <property type="entry name" value="WD40 repeat-like"/>
    <property type="match status" value="1"/>
</dbReference>
<dbReference type="Proteomes" id="UP000054350">
    <property type="component" value="Unassembled WGS sequence"/>
</dbReference>
<reference evidence="2" key="2">
    <citation type="submission" date="2009-11" db="EMBL/GenBank/DDBJ databases">
        <title>The Genome Sequence of Allomyces macrogynus strain ATCC 38327.</title>
        <authorList>
            <consortium name="The Broad Institute Genome Sequencing Platform"/>
            <person name="Russ C."/>
            <person name="Cuomo C."/>
            <person name="Shea T."/>
            <person name="Young S.K."/>
            <person name="Zeng Q."/>
            <person name="Koehrsen M."/>
            <person name="Haas B."/>
            <person name="Borodovsky M."/>
            <person name="Guigo R."/>
            <person name="Alvarado L."/>
            <person name="Berlin A."/>
            <person name="Borenstein D."/>
            <person name="Chen Z."/>
            <person name="Engels R."/>
            <person name="Freedman E."/>
            <person name="Gellesch M."/>
            <person name="Goldberg J."/>
            <person name="Griggs A."/>
            <person name="Gujja S."/>
            <person name="Heiman D."/>
            <person name="Hepburn T."/>
            <person name="Howarth C."/>
            <person name="Jen D."/>
            <person name="Larson L."/>
            <person name="Lewis B."/>
            <person name="Mehta T."/>
            <person name="Park D."/>
            <person name="Pearson M."/>
            <person name="Roberts A."/>
            <person name="Saif S."/>
            <person name="Shenoy N."/>
            <person name="Sisk P."/>
            <person name="Stolte C."/>
            <person name="Sykes S."/>
            <person name="Walk T."/>
            <person name="White J."/>
            <person name="Yandava C."/>
            <person name="Burger G."/>
            <person name="Gray M.W."/>
            <person name="Holland P.W.H."/>
            <person name="King N."/>
            <person name="Lang F.B.F."/>
            <person name="Roger A.J."/>
            <person name="Ruiz-Trillo I."/>
            <person name="Lander E."/>
            <person name="Nusbaum C."/>
        </authorList>
    </citation>
    <scope>NUCLEOTIDE SEQUENCE [LARGE SCALE GENOMIC DNA]</scope>
    <source>
        <strain evidence="2">ATCC 38327</strain>
    </source>
</reference>
<dbReference type="InterPro" id="IPR015943">
    <property type="entry name" value="WD40/YVTN_repeat-like_dom_sf"/>
</dbReference>
<dbReference type="InterPro" id="IPR036322">
    <property type="entry name" value="WD40_repeat_dom_sf"/>
</dbReference>
<sequence length="252" mass="28179">MHDSYVSAVAADRNQALRFITSGLRGKKTYLWQLDTADVGGSGDNDLPAELAFRTHYKLFQVPVHHTACVQAQSLTGADLWTGGANGRLHWYDLDADQLRWPFQLRAQRITQILESSVDANLLVIALAEQESQFAVCDKRLVDRSDIRSCVPDTFGVVTDKNLSTYTTSAHDPYDAHYFAAGAEHAAVNLRDLRYMAAHYRAANQQMDRFVHLTQTVQGVHRENRVSAVAFAPYRRMLLSLGFDHGLGFAPL</sequence>
<proteinExistence type="predicted"/>